<evidence type="ECO:0000313" key="2">
    <source>
        <dbReference type="EMBL" id="CAL6116129.1"/>
    </source>
</evidence>
<evidence type="ECO:0000313" key="1">
    <source>
        <dbReference type="EMBL" id="CAI9926895.1"/>
    </source>
</evidence>
<dbReference type="EMBL" id="CAXDID020000959">
    <property type="protein sequence ID" value="CAL6116129.1"/>
    <property type="molecule type" value="Genomic_DNA"/>
</dbReference>
<dbReference type="AlphaFoldDB" id="A0AA86NXH9"/>
<evidence type="ECO:0000313" key="3">
    <source>
        <dbReference type="Proteomes" id="UP001642409"/>
    </source>
</evidence>
<organism evidence="1">
    <name type="scientific">Hexamita inflata</name>
    <dbReference type="NCBI Taxonomy" id="28002"/>
    <lineage>
        <taxon>Eukaryota</taxon>
        <taxon>Metamonada</taxon>
        <taxon>Diplomonadida</taxon>
        <taxon>Hexamitidae</taxon>
        <taxon>Hexamitinae</taxon>
        <taxon>Hexamita</taxon>
    </lineage>
</organism>
<proteinExistence type="predicted"/>
<dbReference type="EMBL" id="CATOUU010000378">
    <property type="protein sequence ID" value="CAI9926895.1"/>
    <property type="molecule type" value="Genomic_DNA"/>
</dbReference>
<keyword evidence="3" id="KW-1185">Reference proteome</keyword>
<sequence length="102" mass="11786">MRRSRRWIGISSKIDFQFHFQNQEGQLAAVIVNFIQHDEHTKMKTSAESGIAACFIQLLKKQSFKHCSIAVLPSISMNFNPIQFKNTQIHEENILIVVSQQK</sequence>
<reference evidence="1" key="1">
    <citation type="submission" date="2023-06" db="EMBL/GenBank/DDBJ databases">
        <authorList>
            <person name="Kurt Z."/>
        </authorList>
    </citation>
    <scope>NUCLEOTIDE SEQUENCE</scope>
</reference>
<comment type="caution">
    <text evidence="1">The sequence shown here is derived from an EMBL/GenBank/DDBJ whole genome shotgun (WGS) entry which is preliminary data.</text>
</comment>
<accession>A0AA86NXH9</accession>
<gene>
    <name evidence="1" type="ORF">HINF_LOCUS14540</name>
    <name evidence="2" type="ORF">HINF_LOCUS78927</name>
</gene>
<dbReference type="Proteomes" id="UP001642409">
    <property type="component" value="Unassembled WGS sequence"/>
</dbReference>
<protein>
    <submittedName>
        <fullName evidence="2">Hypothetical_protein</fullName>
    </submittedName>
</protein>
<reference evidence="2 3" key="2">
    <citation type="submission" date="2024-07" db="EMBL/GenBank/DDBJ databases">
        <authorList>
            <person name="Akdeniz Z."/>
        </authorList>
    </citation>
    <scope>NUCLEOTIDE SEQUENCE [LARGE SCALE GENOMIC DNA]</scope>
</reference>
<name>A0AA86NXH9_9EUKA</name>